<comment type="caution">
    <text evidence="5">The sequence shown here is derived from an EMBL/GenBank/DDBJ whole genome shotgun (WGS) entry which is preliminary data.</text>
</comment>
<keyword evidence="1" id="KW-0479">Metal-binding</keyword>
<feature type="domain" description="E3 ubiquitin-protein ligase UBR1-like winged-helix" evidence="4">
    <location>
        <begin position="120"/>
        <end position="217"/>
    </location>
</feature>
<dbReference type="GO" id="GO:0008270">
    <property type="term" value="F:zinc ion binding"/>
    <property type="evidence" value="ECO:0007669"/>
    <property type="project" value="UniProtKB-UniRule"/>
</dbReference>
<dbReference type="PROSITE" id="PS00018">
    <property type="entry name" value="EF_HAND_1"/>
    <property type="match status" value="1"/>
</dbReference>
<keyword evidence="6" id="KW-1185">Reference proteome</keyword>
<dbReference type="GO" id="GO:0016567">
    <property type="term" value="P:protein ubiquitination"/>
    <property type="evidence" value="ECO:0007669"/>
    <property type="project" value="UniProtKB-UniRule"/>
</dbReference>
<dbReference type="InterPro" id="IPR055194">
    <property type="entry name" value="UBR1-like_WH"/>
</dbReference>
<dbReference type="InterPro" id="IPR018247">
    <property type="entry name" value="EF_Hand_1_Ca_BS"/>
</dbReference>
<dbReference type="PANTHER" id="PTHR21497">
    <property type="entry name" value="UBIQUITIN LIGASE E3 ALPHA-RELATED"/>
    <property type="match status" value="1"/>
</dbReference>
<feature type="domain" description="E3 ubiquitin-protein ligase UBR-like C-terminal" evidence="3">
    <location>
        <begin position="842"/>
        <end position="1162"/>
    </location>
</feature>
<protein>
    <recommendedName>
        <fullName evidence="1">E3 ubiquitin-protein ligase</fullName>
        <ecNumber evidence="1">2.3.2.27</ecNumber>
    </recommendedName>
</protein>
<keyword evidence="1" id="KW-0808">Transferase</keyword>
<evidence type="ECO:0000259" key="3">
    <source>
        <dbReference type="Pfam" id="PF18995"/>
    </source>
</evidence>
<accession>A0A8J6H720</accession>
<dbReference type="PANTHER" id="PTHR21497:SF39">
    <property type="entry name" value="E3 UBIQUITIN-PROTEIN LIGASE UBR3"/>
    <property type="match status" value="1"/>
</dbReference>
<keyword evidence="1" id="KW-0862">Zinc</keyword>
<dbReference type="AlphaFoldDB" id="A0A8J6H720"/>
<evidence type="ECO:0000256" key="1">
    <source>
        <dbReference type="RuleBase" id="RU366018"/>
    </source>
</evidence>
<dbReference type="Pfam" id="PF18995">
    <property type="entry name" value="PRT6_C"/>
    <property type="match status" value="1"/>
</dbReference>
<evidence type="ECO:0000313" key="6">
    <source>
        <dbReference type="Proteomes" id="UP000719412"/>
    </source>
</evidence>
<dbReference type="SUPFAM" id="SSF57850">
    <property type="entry name" value="RING/U-box"/>
    <property type="match status" value="1"/>
</dbReference>
<dbReference type="GO" id="GO:0005737">
    <property type="term" value="C:cytoplasm"/>
    <property type="evidence" value="ECO:0007669"/>
    <property type="project" value="TreeGrafter"/>
</dbReference>
<evidence type="ECO:0000256" key="2">
    <source>
        <dbReference type="SAM" id="MobiDB-lite"/>
    </source>
</evidence>
<comment type="similarity">
    <text evidence="1">Belongs to the E3 ubiquitin-protein ligase UBR1-like family.</text>
</comment>
<comment type="pathway">
    <text evidence="1">Protein modification; protein ubiquitination.</text>
</comment>
<name>A0A8J6H720_TENMO</name>
<comment type="catalytic activity">
    <reaction evidence="1">
        <text>S-ubiquitinyl-[E2 ubiquitin-conjugating enzyme]-L-cysteine + [acceptor protein]-L-lysine = [E2 ubiquitin-conjugating enzyme]-L-cysteine + N(6)-ubiquitinyl-[acceptor protein]-L-lysine.</text>
        <dbReference type="EC" id="2.3.2.27"/>
    </reaction>
</comment>
<sequence length="1171" mass="133541">MEVHVAFYEILNELWVRNGLQIKGQAMTYIQCNFCNSMVDADLYLLQIACSRTCPNEFVTLIINSFHVTEFLSLAPDRPPQNPYLKPEHNTRMLESFLTFLATLVSVRTNIGLSETELNRLEMVTLLCMGDKTHSQLMELMPERCGTSQTRDFEALLAELADYRPPVLETNGNLQQGMYTAKPHVWENLYDPIHVLLRAVHRRDFHTSMDRYTEYVKDANKLTSGISPWLPFREPTECAAAYTDPRVILKSRAFLGAALVILEKAARGQIPEDVMALIVFLLDQAVTISERREFQEPRPYQCIKQVNDMNFDKWYLSDCLFENLTTSIHKIVLTPPPEVTPMTYNSDSDIEWENSEVETEMTDVNPDGATNILMLQDSEGWNQPGTDLMLFVPQDQNSPDFEPNTEMLALPPSTSMEVDRMTVAVPRTSTPEHPALTTMVQLPAITAGNEVAWPWIENNASSTELVPSTSTFTHQRSYRRRPTLEGVGSSPPTVELNESIISLLLKLHCQLSGVADSYKPEEEDEEETEWNSSIGDGPFFIGKLLRKISRLDENCKNFINEARLRLWPSQEERDEARKQRENREREERRRRAKERQQKLMEEFASRQRQFMEKAMESDEHLLDDDEDGFVSKQEYDCVICNQATPSTEDKPMGLVVWIQATSVIGNKRRHGPPKLPTSDAERAALRRDDTLTAEFDKRIEELNRHFDPKSWYLSVNVGWDGGVHVQTCGHHLHLDCLNSYLHSLRMQQRQVSSNKIEYLCPLCRQMANAVLPLAPQLGDCAQVVRSNPSSMLQLLDELSDFLRENDQKPSNSRMAEAIGKVMEVMTSCTQLKAMLRSRSDRPIPQSLFLFVTSIARTNLETELSQKGGTLVNSTDLTYRFFHKRNCIVPLLHVLSVHARVARVLAMWPAWMTFQQLCGIPPKPPSDTVLAPIENEVPLLLKDPLALLLQFILLLPLHLDQSYFVTLVKMVYNLLYYQVVSQISCGLTGAERVKAAAGANEGKICTLTDALALINRCLGHTALYMEDDVECSENPQVNMVALELQVQKLCLPYLRIAALLKYHIYQQPLPEIRTSETEFVCLVHYLELVTEQIDWECFNAAAALNWPTETQMYSASPESWCNQYAVFVAKSQIAARSFLVDQHITWQPPQLITLPNLYDDIFTVSYDAVLPR</sequence>
<dbReference type="UniPathway" id="UPA00143"/>
<keyword evidence="1" id="KW-0833">Ubl conjugation pathway</keyword>
<proteinExistence type="inferred from homology"/>
<dbReference type="Proteomes" id="UP000719412">
    <property type="component" value="Unassembled WGS sequence"/>
</dbReference>
<reference evidence="5" key="2">
    <citation type="submission" date="2021-08" db="EMBL/GenBank/DDBJ databases">
        <authorList>
            <person name="Eriksson T."/>
        </authorList>
    </citation>
    <scope>NUCLEOTIDE SEQUENCE</scope>
    <source>
        <strain evidence="5">Stoneville</strain>
        <tissue evidence="5">Whole head</tissue>
    </source>
</reference>
<feature type="region of interest" description="Disordered" evidence="2">
    <location>
        <begin position="571"/>
        <end position="597"/>
    </location>
</feature>
<evidence type="ECO:0000259" key="4">
    <source>
        <dbReference type="Pfam" id="PF22960"/>
    </source>
</evidence>
<dbReference type="Pfam" id="PF22960">
    <property type="entry name" value="WHD_UBR1"/>
    <property type="match status" value="1"/>
</dbReference>
<dbReference type="EC" id="2.3.2.27" evidence="1"/>
<dbReference type="GO" id="GO:0000151">
    <property type="term" value="C:ubiquitin ligase complex"/>
    <property type="evidence" value="ECO:0007669"/>
    <property type="project" value="TreeGrafter"/>
</dbReference>
<organism evidence="5 6">
    <name type="scientific">Tenebrio molitor</name>
    <name type="common">Yellow mealworm beetle</name>
    <dbReference type="NCBI Taxonomy" id="7067"/>
    <lineage>
        <taxon>Eukaryota</taxon>
        <taxon>Metazoa</taxon>
        <taxon>Ecdysozoa</taxon>
        <taxon>Arthropoda</taxon>
        <taxon>Hexapoda</taxon>
        <taxon>Insecta</taxon>
        <taxon>Pterygota</taxon>
        <taxon>Neoptera</taxon>
        <taxon>Endopterygota</taxon>
        <taxon>Coleoptera</taxon>
        <taxon>Polyphaga</taxon>
        <taxon>Cucujiformia</taxon>
        <taxon>Tenebrionidae</taxon>
        <taxon>Tenebrio</taxon>
    </lineage>
</organism>
<reference evidence="5" key="1">
    <citation type="journal article" date="2020" name="J Insects Food Feed">
        <title>The yellow mealworm (Tenebrio molitor) genome: a resource for the emerging insects as food and feed industry.</title>
        <authorList>
            <person name="Eriksson T."/>
            <person name="Andere A."/>
            <person name="Kelstrup H."/>
            <person name="Emery V."/>
            <person name="Picard C."/>
        </authorList>
    </citation>
    <scope>NUCLEOTIDE SEQUENCE</scope>
    <source>
        <strain evidence="5">Stoneville</strain>
        <tissue evidence="5">Whole head</tissue>
    </source>
</reference>
<dbReference type="GO" id="GO:0071596">
    <property type="term" value="P:ubiquitin-dependent protein catabolic process via the N-end rule pathway"/>
    <property type="evidence" value="ECO:0007669"/>
    <property type="project" value="UniProtKB-UniRule"/>
</dbReference>
<comment type="function">
    <text evidence="1">Ubiquitin ligase protein which is a component of the N-end rule pathway. Recognizes and binds to proteins bearing specific N-terminal residues that are destabilizing according to the N-end rule, leading to their ubiquitination and subsequent degradation.</text>
</comment>
<dbReference type="GO" id="GO:0061630">
    <property type="term" value="F:ubiquitin protein ligase activity"/>
    <property type="evidence" value="ECO:0007669"/>
    <property type="project" value="UniProtKB-UniRule"/>
</dbReference>
<evidence type="ECO:0000313" key="5">
    <source>
        <dbReference type="EMBL" id="KAH0808921.1"/>
    </source>
</evidence>
<keyword evidence="1" id="KW-0863">Zinc-finger</keyword>
<dbReference type="InterPro" id="IPR039164">
    <property type="entry name" value="UBR1-like"/>
</dbReference>
<dbReference type="InterPro" id="IPR044046">
    <property type="entry name" value="E3_ligase_UBR-like_C"/>
</dbReference>
<gene>
    <name evidence="5" type="ORF">GEV33_013867</name>
</gene>
<dbReference type="EMBL" id="JABDTM020028450">
    <property type="protein sequence ID" value="KAH0808921.1"/>
    <property type="molecule type" value="Genomic_DNA"/>
</dbReference>